<comment type="caution">
    <text evidence="3">The sequence shown here is derived from an EMBL/GenBank/DDBJ whole genome shotgun (WGS) entry which is preliminary data.</text>
</comment>
<keyword evidence="1" id="KW-0808">Transferase</keyword>
<dbReference type="EMBL" id="BAABHQ010000027">
    <property type="protein sequence ID" value="GAA4895301.1"/>
    <property type="molecule type" value="Genomic_DNA"/>
</dbReference>
<dbReference type="Proteomes" id="UP001500457">
    <property type="component" value="Unassembled WGS sequence"/>
</dbReference>
<keyword evidence="4" id="KW-1185">Reference proteome</keyword>
<dbReference type="InterPro" id="IPR050267">
    <property type="entry name" value="Anti-sigma-factor_SerPK"/>
</dbReference>
<protein>
    <recommendedName>
        <fullName evidence="2">Histidine kinase/HSP90-like ATPase domain-containing protein</fullName>
    </recommendedName>
</protein>
<organism evidence="3 4">
    <name type="scientific">Actinomycetospora straminea</name>
    <dbReference type="NCBI Taxonomy" id="663607"/>
    <lineage>
        <taxon>Bacteria</taxon>
        <taxon>Bacillati</taxon>
        <taxon>Actinomycetota</taxon>
        <taxon>Actinomycetes</taxon>
        <taxon>Pseudonocardiales</taxon>
        <taxon>Pseudonocardiaceae</taxon>
        <taxon>Actinomycetospora</taxon>
    </lineage>
</organism>
<gene>
    <name evidence="3" type="ORF">GCM10023203_56990</name>
</gene>
<name>A0ABP9F7H2_9PSEU</name>
<proteinExistence type="predicted"/>
<sequence length="143" mass="15224">MPTTDSRGAATVPRWPEPLRITATAHGAQVRVLRRYLTQWLDGDHLDADVIDDLVLATSEALENCCDHAYAGASVSGVMTLAARPFDHGLVITVGDDGHWQPTAAPGTRGRGLAMMRTLVDDVAVHAGADGTHIALTLYRVGD</sequence>
<dbReference type="RefSeq" id="WP_274233329.1">
    <property type="nucleotide sequence ID" value="NZ_BAABHQ010000027.1"/>
</dbReference>
<dbReference type="InterPro" id="IPR003594">
    <property type="entry name" value="HATPase_dom"/>
</dbReference>
<reference evidence="4" key="1">
    <citation type="journal article" date="2019" name="Int. J. Syst. Evol. Microbiol.">
        <title>The Global Catalogue of Microorganisms (GCM) 10K type strain sequencing project: providing services to taxonomists for standard genome sequencing and annotation.</title>
        <authorList>
            <consortium name="The Broad Institute Genomics Platform"/>
            <consortium name="The Broad Institute Genome Sequencing Center for Infectious Disease"/>
            <person name="Wu L."/>
            <person name="Ma J."/>
        </authorList>
    </citation>
    <scope>NUCLEOTIDE SEQUENCE [LARGE SCALE GENOMIC DNA]</scope>
    <source>
        <strain evidence="4">JCM 17983</strain>
    </source>
</reference>
<keyword evidence="1" id="KW-0723">Serine/threonine-protein kinase</keyword>
<accession>A0ABP9F7H2</accession>
<evidence type="ECO:0000313" key="3">
    <source>
        <dbReference type="EMBL" id="GAA4895301.1"/>
    </source>
</evidence>
<dbReference type="PANTHER" id="PTHR35526:SF3">
    <property type="entry name" value="ANTI-SIGMA-F FACTOR RSBW"/>
    <property type="match status" value="1"/>
</dbReference>
<dbReference type="CDD" id="cd16936">
    <property type="entry name" value="HATPase_RsbW-like"/>
    <property type="match status" value="1"/>
</dbReference>
<dbReference type="InterPro" id="IPR036890">
    <property type="entry name" value="HATPase_C_sf"/>
</dbReference>
<dbReference type="SUPFAM" id="SSF55874">
    <property type="entry name" value="ATPase domain of HSP90 chaperone/DNA topoisomerase II/histidine kinase"/>
    <property type="match status" value="1"/>
</dbReference>
<evidence type="ECO:0000259" key="2">
    <source>
        <dbReference type="Pfam" id="PF13581"/>
    </source>
</evidence>
<feature type="domain" description="Histidine kinase/HSP90-like ATPase" evidence="2">
    <location>
        <begin position="25"/>
        <end position="137"/>
    </location>
</feature>
<dbReference type="Pfam" id="PF13581">
    <property type="entry name" value="HATPase_c_2"/>
    <property type="match status" value="1"/>
</dbReference>
<evidence type="ECO:0000313" key="4">
    <source>
        <dbReference type="Proteomes" id="UP001500457"/>
    </source>
</evidence>
<evidence type="ECO:0000256" key="1">
    <source>
        <dbReference type="ARBA" id="ARBA00022527"/>
    </source>
</evidence>
<dbReference type="PANTHER" id="PTHR35526">
    <property type="entry name" value="ANTI-SIGMA-F FACTOR RSBW-RELATED"/>
    <property type="match status" value="1"/>
</dbReference>
<dbReference type="Gene3D" id="3.30.565.10">
    <property type="entry name" value="Histidine kinase-like ATPase, C-terminal domain"/>
    <property type="match status" value="1"/>
</dbReference>
<keyword evidence="1" id="KW-0418">Kinase</keyword>